<dbReference type="Gene3D" id="2.20.100.10">
    <property type="entry name" value="Thrombospondin type-1 (TSP1) repeat"/>
    <property type="match status" value="2"/>
</dbReference>
<dbReference type="InterPro" id="IPR036383">
    <property type="entry name" value="TSP1_rpt_sf"/>
</dbReference>
<dbReference type="SUPFAM" id="SSF55486">
    <property type="entry name" value="Metalloproteases ('zincins'), catalytic domain"/>
    <property type="match status" value="1"/>
</dbReference>
<feature type="binding site" evidence="13">
    <location>
        <position position="392"/>
    </location>
    <ligand>
        <name>Zn(2+)</name>
        <dbReference type="ChEBI" id="CHEBI:29105"/>
        <note>catalytic</note>
    </ligand>
</feature>
<dbReference type="InterPro" id="IPR050439">
    <property type="entry name" value="ADAMTS_ADAMTS-like"/>
</dbReference>
<dbReference type="PRINTS" id="PR01857">
    <property type="entry name" value="ADAMTSFAMILY"/>
</dbReference>
<dbReference type="Gene3D" id="2.60.120.830">
    <property type="match status" value="1"/>
</dbReference>
<keyword evidence="10" id="KW-0482">Metalloprotease</keyword>
<accession>A0ABN8NM14</accession>
<gene>
    <name evidence="17" type="ORF">PLOB_00023011</name>
</gene>
<dbReference type="CDD" id="cd04273">
    <property type="entry name" value="ZnMc_ADAMTS_like"/>
    <property type="match status" value="1"/>
</dbReference>
<evidence type="ECO:0000256" key="9">
    <source>
        <dbReference type="ARBA" id="ARBA00022833"/>
    </source>
</evidence>
<evidence type="ECO:0000256" key="3">
    <source>
        <dbReference type="ARBA" id="ARBA00022530"/>
    </source>
</evidence>
<dbReference type="PROSITE" id="PS50092">
    <property type="entry name" value="TSP1"/>
    <property type="match status" value="2"/>
</dbReference>
<evidence type="ECO:0000256" key="4">
    <source>
        <dbReference type="ARBA" id="ARBA00022670"/>
    </source>
</evidence>
<comment type="caution">
    <text evidence="13">Lacks conserved residue(s) required for the propagation of feature annotation.</text>
</comment>
<evidence type="ECO:0000256" key="6">
    <source>
        <dbReference type="ARBA" id="ARBA00022729"/>
    </source>
</evidence>
<dbReference type="Pfam" id="PF19030">
    <property type="entry name" value="TSP1_ADAMTS"/>
    <property type="match status" value="2"/>
</dbReference>
<dbReference type="Gene3D" id="3.40.390.10">
    <property type="entry name" value="Collagenase (Catalytic Domain)"/>
    <property type="match status" value="1"/>
</dbReference>
<dbReference type="InterPro" id="IPR000884">
    <property type="entry name" value="TSP1_rpt"/>
</dbReference>
<evidence type="ECO:0000256" key="10">
    <source>
        <dbReference type="ARBA" id="ARBA00023049"/>
    </source>
</evidence>
<dbReference type="InterPro" id="IPR013273">
    <property type="entry name" value="ADAMTS/ADAMTS-like"/>
</dbReference>
<keyword evidence="6 15" id="KW-0732">Signal</keyword>
<feature type="compositionally biased region" description="Basic and acidic residues" evidence="14">
    <location>
        <begin position="1017"/>
        <end position="1033"/>
    </location>
</feature>
<dbReference type="Pfam" id="PF17771">
    <property type="entry name" value="ADAMTS_CR_2"/>
    <property type="match status" value="1"/>
</dbReference>
<name>A0ABN8NM14_9CNID</name>
<evidence type="ECO:0000256" key="11">
    <source>
        <dbReference type="ARBA" id="ARBA00023157"/>
    </source>
</evidence>
<dbReference type="Pfam" id="PF01421">
    <property type="entry name" value="Reprolysin"/>
    <property type="match status" value="1"/>
</dbReference>
<dbReference type="Pfam" id="PF00090">
    <property type="entry name" value="TSP_1"/>
    <property type="match status" value="1"/>
</dbReference>
<evidence type="ECO:0000256" key="7">
    <source>
        <dbReference type="ARBA" id="ARBA00022737"/>
    </source>
</evidence>
<evidence type="ECO:0000256" key="12">
    <source>
        <dbReference type="ARBA" id="ARBA00023180"/>
    </source>
</evidence>
<evidence type="ECO:0000256" key="13">
    <source>
        <dbReference type="PROSITE-ProRule" id="PRU00276"/>
    </source>
</evidence>
<evidence type="ECO:0000256" key="15">
    <source>
        <dbReference type="SAM" id="SignalP"/>
    </source>
</evidence>
<dbReference type="Pfam" id="PF05986">
    <property type="entry name" value="ADAMTS_spacer1"/>
    <property type="match status" value="1"/>
</dbReference>
<proteinExistence type="predicted"/>
<comment type="subcellular location">
    <subcellularLocation>
        <location evidence="1">Secreted</location>
        <location evidence="1">Extracellular space</location>
        <location evidence="1">Extracellular matrix</location>
    </subcellularLocation>
</comment>
<keyword evidence="11" id="KW-1015">Disulfide bond</keyword>
<keyword evidence="5 13" id="KW-0479">Metal-binding</keyword>
<dbReference type="PANTHER" id="PTHR13723">
    <property type="entry name" value="ADAMTS A DISINTEGRIN AND METALLOPROTEASE WITH THROMBOSPONDIN MOTIFS PROTEASE"/>
    <property type="match status" value="1"/>
</dbReference>
<keyword evidence="12" id="KW-0325">Glycoprotein</keyword>
<feature type="binding site" evidence="13">
    <location>
        <position position="402"/>
    </location>
    <ligand>
        <name>Zn(2+)</name>
        <dbReference type="ChEBI" id="CHEBI:29105"/>
        <note>catalytic</note>
    </ligand>
</feature>
<dbReference type="InterPro" id="IPR002870">
    <property type="entry name" value="Peptidase_M12B_N"/>
</dbReference>
<feature type="domain" description="Peptidase M12B" evidence="16">
    <location>
        <begin position="241"/>
        <end position="453"/>
    </location>
</feature>
<reference evidence="17 18" key="1">
    <citation type="submission" date="2022-05" db="EMBL/GenBank/DDBJ databases">
        <authorList>
            <consortium name="Genoscope - CEA"/>
            <person name="William W."/>
        </authorList>
    </citation>
    <scope>NUCLEOTIDE SEQUENCE [LARGE SCALE GENOMIC DNA]</scope>
</reference>
<evidence type="ECO:0000256" key="14">
    <source>
        <dbReference type="SAM" id="MobiDB-lite"/>
    </source>
</evidence>
<evidence type="ECO:0000256" key="1">
    <source>
        <dbReference type="ARBA" id="ARBA00004498"/>
    </source>
</evidence>
<evidence type="ECO:0000256" key="2">
    <source>
        <dbReference type="ARBA" id="ARBA00022525"/>
    </source>
</evidence>
<protein>
    <recommendedName>
        <fullName evidence="16">Peptidase M12B domain-containing protein</fullName>
    </recommendedName>
</protein>
<dbReference type="InterPro" id="IPR010294">
    <property type="entry name" value="ADAMTS_spacer1"/>
</dbReference>
<evidence type="ECO:0000259" key="16">
    <source>
        <dbReference type="PROSITE" id="PS50215"/>
    </source>
</evidence>
<feature type="active site" evidence="13">
    <location>
        <position position="393"/>
    </location>
</feature>
<dbReference type="EMBL" id="CALNXK010000027">
    <property type="protein sequence ID" value="CAH3114630.1"/>
    <property type="molecule type" value="Genomic_DNA"/>
</dbReference>
<dbReference type="InterPro" id="IPR045371">
    <property type="entry name" value="ADAMTS_CR_3"/>
</dbReference>
<dbReference type="Proteomes" id="UP001159405">
    <property type="component" value="Unassembled WGS sequence"/>
</dbReference>
<dbReference type="Gene3D" id="3.40.1620.60">
    <property type="match status" value="1"/>
</dbReference>
<dbReference type="InterPro" id="IPR001590">
    <property type="entry name" value="Peptidase_M12B"/>
</dbReference>
<dbReference type="InterPro" id="IPR041645">
    <property type="entry name" value="ADAMTS_CR_2"/>
</dbReference>
<evidence type="ECO:0000313" key="18">
    <source>
        <dbReference type="Proteomes" id="UP001159405"/>
    </source>
</evidence>
<dbReference type="Pfam" id="PF01562">
    <property type="entry name" value="Pep_M12B_propep"/>
    <property type="match status" value="1"/>
</dbReference>
<evidence type="ECO:0000256" key="8">
    <source>
        <dbReference type="ARBA" id="ARBA00022801"/>
    </source>
</evidence>
<dbReference type="PROSITE" id="PS50215">
    <property type="entry name" value="ADAM_MEPRO"/>
    <property type="match status" value="1"/>
</dbReference>
<feature type="chain" id="PRO_5045626617" description="Peptidase M12B domain-containing protein" evidence="15">
    <location>
        <begin position="21"/>
        <end position="1044"/>
    </location>
</feature>
<keyword evidence="2" id="KW-0964">Secreted</keyword>
<keyword evidence="9 13" id="KW-0862">Zinc</keyword>
<keyword evidence="8" id="KW-0378">Hydrolase</keyword>
<feature type="binding site" evidence="13">
    <location>
        <position position="396"/>
    </location>
    <ligand>
        <name>Zn(2+)</name>
        <dbReference type="ChEBI" id="CHEBI:29105"/>
        <note>catalytic</note>
    </ligand>
</feature>
<keyword evidence="3" id="KW-0272">Extracellular matrix</keyword>
<keyword evidence="7" id="KW-0677">Repeat</keyword>
<dbReference type="SUPFAM" id="SSF82895">
    <property type="entry name" value="TSP-1 type 1 repeat"/>
    <property type="match status" value="2"/>
</dbReference>
<evidence type="ECO:0000313" key="17">
    <source>
        <dbReference type="EMBL" id="CAH3114630.1"/>
    </source>
</evidence>
<comment type="caution">
    <text evidence="17">The sequence shown here is derived from an EMBL/GenBank/DDBJ whole genome shotgun (WGS) entry which is preliminary data.</text>
</comment>
<dbReference type="SMART" id="SM00209">
    <property type="entry name" value="TSP1"/>
    <property type="match status" value="3"/>
</dbReference>
<keyword evidence="4" id="KW-0645">Protease</keyword>
<sequence>MLSHFSSLILSLLILPRASANIYENVHNLLTPNEREKIFGEPFLQSIPDYHVTHPIQVDDDGNFLSRDLSNGNHRRRRSVEIGIKEPVFFHLSVFGKKFHLNVTLNDELLSPNFVVEVRGNQSSRFHFEIEHCHYTGHAVSSKRLGTKVALSNCDGLRGLIRTPDDVFAINPLPGRLTPESNKTRAHIIHRRSTSSLEDLEEELGVEKRSENWCGVEDKSSARSKREVFDLPSPVNYQQDYVIETLVVADKKMTDFHGVEELKTYVPSLINIAYNLLSDSSIGANVKYVLHKLLILEHDQEGLVISSHAGNTMESFCLWAKGQNPVDDSNPDHFDHAALISRYDFCRNTDKRMGQSCEKVLGLAQVQGMCSLTGSCTLSKDGGLGTAYTIVHETGHNLGAQHDGAGNSCSNNKNIMATQASGKESAFEWSLCSRQAIHTFLSGDNSACLKDKPQKSVTMPQRLPGQIYTADDQCSRAFGDKSRACPAPFLKEKICLQLWCVNPETGMCTTHHEPGAEGSSCGHKKWCRRGQCVPYGSEGPEAVDGGYGPWGAWSQCSHSCGGGLITRKRECDSPRPANGGKLCQGHSAEFRYCHTSKCAAGTPTPRESQCEAKRHVRFVDGNKYPWSYNPALPVLAGQECKLYCIAEVGIRQFAKFSFGYVDDGTRCDDYDENSGLCINGKCQTLGCDKVLGSSKVFDRCGACDGDGTSCIGKRFTYKGFPKPMKGHYQPIGFLPAGARNIQIKEMSGFKNYLAMMTAGGKDLLNMDFRIKARAYNFVGAGTRFKYTRDALKKEKITAQGPLTENVELMYLVQSWKEEYQVRIRYLVPNPSEEVADTRFVRGLGHKHITFKWTRRSLGCSESCGGAIGHKIFGAQYCLSHVGTVLIKGTCVRNDDESMVSDHFCGGERPRDETVICNTHECPARWKTGEWTDCSKTCNDGHPGERTREVICTDESHGIETEVEELHCEGPKPAGRETCAHHPCPAEWVTVKSSSCSVTCGKGEREIEVVCVKKGEGNEKEPVEEKECNGEKPPTRASCDAGIPC</sequence>
<dbReference type="Pfam" id="PF19236">
    <property type="entry name" value="ADAMTS_CR_3"/>
    <property type="match status" value="1"/>
</dbReference>
<organism evidence="17 18">
    <name type="scientific">Porites lobata</name>
    <dbReference type="NCBI Taxonomy" id="104759"/>
    <lineage>
        <taxon>Eukaryota</taxon>
        <taxon>Metazoa</taxon>
        <taxon>Cnidaria</taxon>
        <taxon>Anthozoa</taxon>
        <taxon>Hexacorallia</taxon>
        <taxon>Scleractinia</taxon>
        <taxon>Fungiina</taxon>
        <taxon>Poritidae</taxon>
        <taxon>Porites</taxon>
    </lineage>
</organism>
<feature type="signal peptide" evidence="15">
    <location>
        <begin position="1"/>
        <end position="20"/>
    </location>
</feature>
<keyword evidence="18" id="KW-1185">Reference proteome</keyword>
<dbReference type="PANTHER" id="PTHR13723:SF281">
    <property type="entry name" value="PAPILIN"/>
    <property type="match status" value="1"/>
</dbReference>
<dbReference type="InterPro" id="IPR024079">
    <property type="entry name" value="MetalloPept_cat_dom_sf"/>
</dbReference>
<feature type="region of interest" description="Disordered" evidence="14">
    <location>
        <begin position="1017"/>
        <end position="1044"/>
    </location>
</feature>
<evidence type="ECO:0000256" key="5">
    <source>
        <dbReference type="ARBA" id="ARBA00022723"/>
    </source>
</evidence>